<proteinExistence type="predicted"/>
<sequence>MTYFTKQLHHWQKGLITKKTKPLKLKMDLLMLFAGLIITILAYKWTSTSFTNTHIAIIGFSLLLSFYDIFYQEYPLIIWMILTLSTLLFYPITLTAFILFLLALLAEFRDIKIGSGDLFYLSTISLTITIWQLSWLIQLASLMGIVVIFLSHNNKKIIAFIPFLTLAYCLVL</sequence>
<feature type="transmembrane region" description="Helical" evidence="1">
    <location>
        <begin position="29"/>
        <end position="46"/>
    </location>
</feature>
<keyword evidence="1" id="KW-1133">Transmembrane helix</keyword>
<evidence type="ECO:0000256" key="1">
    <source>
        <dbReference type="SAM" id="Phobius"/>
    </source>
</evidence>
<keyword evidence="3" id="KW-1185">Reference proteome</keyword>
<dbReference type="AlphaFoldDB" id="A0A934PA37"/>
<dbReference type="Proteomes" id="UP000644875">
    <property type="component" value="Unassembled WGS sequence"/>
</dbReference>
<keyword evidence="1" id="KW-0812">Transmembrane</keyword>
<name>A0A934PA37_9STRE</name>
<accession>A0A934PA37</accession>
<organism evidence="2 3">
    <name type="scientific">Streptococcus zalophi</name>
    <dbReference type="NCBI Taxonomy" id="640031"/>
    <lineage>
        <taxon>Bacteria</taxon>
        <taxon>Bacillati</taxon>
        <taxon>Bacillota</taxon>
        <taxon>Bacilli</taxon>
        <taxon>Lactobacillales</taxon>
        <taxon>Streptococcaceae</taxon>
        <taxon>Streptococcus</taxon>
    </lineage>
</organism>
<protein>
    <submittedName>
        <fullName evidence="2">Prepilin peptidase</fullName>
    </submittedName>
</protein>
<reference evidence="2 3" key="1">
    <citation type="journal article" date="2021" name="Int. J. Syst. Evol. Microbiol.">
        <title>Streptococcus vicugnae sp. nov., isolated from faeces of alpacas (Vicugna pacos) and cattle (Bos taurus), Streptococcus zalophi sp. nov., and Streptococcus pacificus sp. nov., isolated from respiratory tract of California sea lions (Zalophus californianus).</title>
        <authorList>
            <person name="Volokhov D.V."/>
            <person name="Zagorodnyaya T.A."/>
            <person name="Shen Z."/>
            <person name="Blom J."/>
            <person name="Furtak V.A."/>
            <person name="Eisenberg T."/>
            <person name="Fan P."/>
            <person name="Jeong K.C."/>
            <person name="Gao Y."/>
            <person name="Zhang S."/>
            <person name="Amselle M."/>
        </authorList>
    </citation>
    <scope>NUCLEOTIDE SEQUENCE [LARGE SCALE GENOMIC DNA]</scope>
    <source>
        <strain evidence="3">CSL7508-lung</strain>
    </source>
</reference>
<keyword evidence="1" id="KW-0472">Membrane</keyword>
<gene>
    <name evidence="2" type="ORF">JHK64_04390</name>
</gene>
<dbReference type="RefSeq" id="WP_199567785.1">
    <property type="nucleotide sequence ID" value="NZ_JAENBP010000004.1"/>
</dbReference>
<dbReference type="EMBL" id="JAENBP010000004">
    <property type="protein sequence ID" value="MBJ8349867.1"/>
    <property type="molecule type" value="Genomic_DNA"/>
</dbReference>
<feature type="transmembrane region" description="Helical" evidence="1">
    <location>
        <begin position="53"/>
        <end position="70"/>
    </location>
</feature>
<evidence type="ECO:0000313" key="2">
    <source>
        <dbReference type="EMBL" id="MBJ8349867.1"/>
    </source>
</evidence>
<feature type="transmembrane region" description="Helical" evidence="1">
    <location>
        <begin position="76"/>
        <end position="106"/>
    </location>
</feature>
<comment type="caution">
    <text evidence="2">The sequence shown here is derived from an EMBL/GenBank/DDBJ whole genome shotgun (WGS) entry which is preliminary data.</text>
</comment>
<evidence type="ECO:0000313" key="3">
    <source>
        <dbReference type="Proteomes" id="UP000644875"/>
    </source>
</evidence>
<feature type="transmembrane region" description="Helical" evidence="1">
    <location>
        <begin position="118"/>
        <end position="150"/>
    </location>
</feature>